<keyword evidence="2 5" id="KW-0812">Transmembrane</keyword>
<feature type="transmembrane region" description="Helical" evidence="5">
    <location>
        <begin position="40"/>
        <end position="57"/>
    </location>
</feature>
<dbReference type="FunFam" id="1.20.1250.20:FF:000011">
    <property type="entry name" value="MFS multidrug transporter, putative"/>
    <property type="match status" value="1"/>
</dbReference>
<dbReference type="InterPro" id="IPR036259">
    <property type="entry name" value="MFS_trans_sf"/>
</dbReference>
<name>A0A9W9CLZ6_9PLEO</name>
<feature type="transmembrane region" description="Helical" evidence="5">
    <location>
        <begin position="109"/>
        <end position="125"/>
    </location>
</feature>
<evidence type="ECO:0000313" key="7">
    <source>
        <dbReference type="EMBL" id="KAJ4370028.1"/>
    </source>
</evidence>
<dbReference type="Gene3D" id="1.20.1250.20">
    <property type="entry name" value="MFS general substrate transporter like domains"/>
    <property type="match status" value="1"/>
</dbReference>
<dbReference type="SUPFAM" id="SSF103473">
    <property type="entry name" value="MFS general substrate transporter"/>
    <property type="match status" value="1"/>
</dbReference>
<keyword evidence="4 5" id="KW-0472">Membrane</keyword>
<reference evidence="7" key="1">
    <citation type="submission" date="2022-10" db="EMBL/GenBank/DDBJ databases">
        <title>Tapping the CABI collections for fungal endophytes: first genome assemblies for Collariella, Neodidymelliopsis, Ascochyta clinopodiicola, Didymella pomorum, Didymosphaeria variabile, Neocosmospora piperis and Neocucurbitaria cava.</title>
        <authorList>
            <person name="Hill R."/>
        </authorList>
    </citation>
    <scope>NUCLEOTIDE SEQUENCE</scope>
    <source>
        <strain evidence="7">IMI 356814</strain>
    </source>
</reference>
<dbReference type="PANTHER" id="PTHR23502">
    <property type="entry name" value="MAJOR FACILITATOR SUPERFAMILY"/>
    <property type="match status" value="1"/>
</dbReference>
<dbReference type="OrthoDB" id="9986881at2759"/>
<dbReference type="InterPro" id="IPR011701">
    <property type="entry name" value="MFS"/>
</dbReference>
<dbReference type="Pfam" id="PF07690">
    <property type="entry name" value="MFS_1"/>
    <property type="match status" value="1"/>
</dbReference>
<dbReference type="InterPro" id="IPR020846">
    <property type="entry name" value="MFS_dom"/>
</dbReference>
<keyword evidence="8" id="KW-1185">Reference proteome</keyword>
<protein>
    <recommendedName>
        <fullName evidence="6">Major facilitator superfamily (MFS) profile domain-containing protein</fullName>
    </recommendedName>
</protein>
<evidence type="ECO:0000259" key="6">
    <source>
        <dbReference type="PROSITE" id="PS50850"/>
    </source>
</evidence>
<dbReference type="CDD" id="cd17323">
    <property type="entry name" value="MFS_Tpo1_MDR_like"/>
    <property type="match status" value="1"/>
</dbReference>
<dbReference type="EMBL" id="JAPEUY010000009">
    <property type="protein sequence ID" value="KAJ4370028.1"/>
    <property type="molecule type" value="Genomic_DNA"/>
</dbReference>
<feature type="transmembrane region" description="Helical" evidence="5">
    <location>
        <begin position="379"/>
        <end position="398"/>
    </location>
</feature>
<evidence type="ECO:0000256" key="5">
    <source>
        <dbReference type="SAM" id="Phobius"/>
    </source>
</evidence>
<dbReference type="GO" id="GO:0022857">
    <property type="term" value="F:transmembrane transporter activity"/>
    <property type="evidence" value="ECO:0007669"/>
    <property type="project" value="InterPro"/>
</dbReference>
<feature type="transmembrane region" description="Helical" evidence="5">
    <location>
        <begin position="313"/>
        <end position="332"/>
    </location>
</feature>
<gene>
    <name evidence="7" type="ORF">N0V83_005792</name>
</gene>
<keyword evidence="3 5" id="KW-1133">Transmembrane helix</keyword>
<sequence>MEPRNMEQPPLKPEIDENLVDFDGPEDPQIALNWPFRKKVFVTILYSLCTMCTTWASTIYNSGLSHIQEQFHISQEVALLGMSLYLLGNAFGPLLWAPMSEAYGRKISILLPIFGLMIFSFGSAVAKDVQTLIICRFFGGAFGGAPLSNVGGVLADIWPPTQRGAALLMWGMAVIVGPLVAPIVGGALVIALPTTGWRWTGYLTGIILAATLVASILWIDESFSPVILARKATKIRFETKNWAIHSKSQETNTSPQAMAKKYLMVPLEMLVDPIAFFINLYAAFCYAIIYLAITAFPLEFQDVRHWNEVVGSLPFLAMIVGVLFAAAINLWGQIFYRKRFVKNGNKLIPEARLVPMMIGSFFFPTGLFIMGWTSKASTHWIGFFVGGACVGLGFFVIFQSAINYLVDTYLMLAASALAANMFMRSILAAAFPLFARALFHKLGLDWGMSLLGFIAIAMIPIPFLFYVFGKRMRAIDAWDTLTTDHNFIRKDIPTYALQQCPSLEAFLSTAGTASAGSPVMFWFFQLHRGFLQQSRLTKWDPENLDEYILLPALPGFVMRADCFFVSHFWLSREEPDPDGTYLKLNQTELAPQAWKYIWVDWSCMPQSPRSAAEERYFERSLETMSGIIRNCGFMYFYPTQWEAKLWILYEVAEYHLTCDGGLAATPDVQTFLDHIDEMLVSKFTPFPRWDDGKYSMGAMA</sequence>
<dbReference type="AlphaFoldDB" id="A0A9W9CLZ6"/>
<feature type="transmembrane region" description="Helical" evidence="5">
    <location>
        <begin position="77"/>
        <end position="97"/>
    </location>
</feature>
<evidence type="ECO:0000256" key="3">
    <source>
        <dbReference type="ARBA" id="ARBA00022989"/>
    </source>
</evidence>
<evidence type="ECO:0000256" key="2">
    <source>
        <dbReference type="ARBA" id="ARBA00022692"/>
    </source>
</evidence>
<feature type="transmembrane region" description="Helical" evidence="5">
    <location>
        <begin position="353"/>
        <end position="373"/>
    </location>
</feature>
<dbReference type="PANTHER" id="PTHR23502:SF59">
    <property type="entry name" value="MULTIDRUG TRANSPORTER, PUTATIVE (AFU_ORTHOLOGUE AFUA_1G10370)-RELATED"/>
    <property type="match status" value="1"/>
</dbReference>
<organism evidence="7 8">
    <name type="scientific">Neocucurbitaria cava</name>
    <dbReference type="NCBI Taxonomy" id="798079"/>
    <lineage>
        <taxon>Eukaryota</taxon>
        <taxon>Fungi</taxon>
        <taxon>Dikarya</taxon>
        <taxon>Ascomycota</taxon>
        <taxon>Pezizomycotina</taxon>
        <taxon>Dothideomycetes</taxon>
        <taxon>Pleosporomycetidae</taxon>
        <taxon>Pleosporales</taxon>
        <taxon>Pleosporineae</taxon>
        <taxon>Cucurbitariaceae</taxon>
        <taxon>Neocucurbitaria</taxon>
    </lineage>
</organism>
<evidence type="ECO:0000256" key="1">
    <source>
        <dbReference type="ARBA" id="ARBA00004141"/>
    </source>
</evidence>
<feature type="transmembrane region" description="Helical" evidence="5">
    <location>
        <begin position="167"/>
        <end position="193"/>
    </location>
</feature>
<feature type="transmembrane region" description="Helical" evidence="5">
    <location>
        <begin position="446"/>
        <end position="468"/>
    </location>
</feature>
<proteinExistence type="predicted"/>
<comment type="subcellular location">
    <subcellularLocation>
        <location evidence="1">Membrane</location>
        <topology evidence="1">Multi-pass membrane protein</topology>
    </subcellularLocation>
</comment>
<evidence type="ECO:0000256" key="4">
    <source>
        <dbReference type="ARBA" id="ARBA00023136"/>
    </source>
</evidence>
<evidence type="ECO:0000313" key="8">
    <source>
        <dbReference type="Proteomes" id="UP001140560"/>
    </source>
</evidence>
<dbReference type="GO" id="GO:0005886">
    <property type="term" value="C:plasma membrane"/>
    <property type="evidence" value="ECO:0007669"/>
    <property type="project" value="TreeGrafter"/>
</dbReference>
<comment type="caution">
    <text evidence="7">The sequence shown here is derived from an EMBL/GenBank/DDBJ whole genome shotgun (WGS) entry which is preliminary data.</text>
</comment>
<feature type="transmembrane region" description="Helical" evidence="5">
    <location>
        <begin position="199"/>
        <end position="219"/>
    </location>
</feature>
<accession>A0A9W9CLZ6</accession>
<dbReference type="Proteomes" id="UP001140560">
    <property type="component" value="Unassembled WGS sequence"/>
</dbReference>
<feature type="transmembrane region" description="Helical" evidence="5">
    <location>
        <begin position="410"/>
        <end position="434"/>
    </location>
</feature>
<feature type="transmembrane region" description="Helical" evidence="5">
    <location>
        <begin position="131"/>
        <end position="155"/>
    </location>
</feature>
<feature type="transmembrane region" description="Helical" evidence="5">
    <location>
        <begin position="270"/>
        <end position="293"/>
    </location>
</feature>
<dbReference type="PROSITE" id="PS50850">
    <property type="entry name" value="MFS"/>
    <property type="match status" value="1"/>
</dbReference>
<feature type="domain" description="Major facilitator superfamily (MFS) profile" evidence="6">
    <location>
        <begin position="42"/>
        <end position="472"/>
    </location>
</feature>